<dbReference type="SUPFAM" id="SSF48452">
    <property type="entry name" value="TPR-like"/>
    <property type="match status" value="1"/>
</dbReference>
<sequence>ISAAQSNEKLLDKLKALECHFTWGLKYSWARFSRFRYMLEDIGTEEGNGWLGHIYNLQGYIHHQLGFNDEARSFFSKAAEAFSRIRNAESDEGPWLVVNFGNKAWLHYSLGEHAETRVCLSRVDELMRAYPSPSEEELHPEICAEKAWTLMKFGPEKKLLAADYFQKAIRMQPDMVEWQTSHVLTSVSKFKYSSTGPDDDIMVEMRNAIEQDPENLFLAVLYAEQRGKKGEDVQDEIQELARKVLVNPVSSYSGINILLRAYVLQKHPDERYLKRCAALCYKWKIIFDRNNPPNQNMINRAIELHKEVISLYPDSCLVKEIDLADISAKSPRSLATADQMYQELLRRRNLQPEDKQLLYNRYGKYLNYDQHEYSNSIRYHMKAAEIMIKSFHRDNSISILQRIRDRGRNRMHREIKEFLVFWLSADHQTPK</sequence>
<evidence type="ECO:0000256" key="4">
    <source>
        <dbReference type="ARBA" id="ARBA00022859"/>
    </source>
</evidence>
<keyword evidence="7" id="KW-1185">Reference proteome</keyword>
<keyword evidence="2" id="KW-0677">Repeat</keyword>
<protein>
    <submittedName>
        <fullName evidence="6">Uncharacterized protein</fullName>
    </submittedName>
</protein>
<dbReference type="PANTHER" id="PTHR10271">
    <property type="entry name" value="INTERFERON-INDUCED PROTEIN WITH TETRATRICOPEPTIDE REPEATS"/>
    <property type="match status" value="1"/>
</dbReference>
<organism evidence="6 7">
    <name type="scientific">Echeneis naucrates</name>
    <name type="common">Live sharksucker</name>
    <dbReference type="NCBI Taxonomy" id="173247"/>
    <lineage>
        <taxon>Eukaryota</taxon>
        <taxon>Metazoa</taxon>
        <taxon>Chordata</taxon>
        <taxon>Craniata</taxon>
        <taxon>Vertebrata</taxon>
        <taxon>Euteleostomi</taxon>
        <taxon>Actinopterygii</taxon>
        <taxon>Neopterygii</taxon>
        <taxon>Teleostei</taxon>
        <taxon>Neoteleostei</taxon>
        <taxon>Acanthomorphata</taxon>
        <taxon>Carangaria</taxon>
        <taxon>Carangiformes</taxon>
        <taxon>Echeneidae</taxon>
        <taxon>Echeneis</taxon>
    </lineage>
</organism>
<comment type="similarity">
    <text evidence="5">Belongs to the IFIT family.</text>
</comment>
<dbReference type="FunFam" id="1.25.40.10:FF:000036">
    <property type="entry name" value="interferon-induced protein with tetratricopeptide repeats 5"/>
    <property type="match status" value="1"/>
</dbReference>
<dbReference type="Gene3D" id="1.25.40.10">
    <property type="entry name" value="Tetratricopeptide repeat domain"/>
    <property type="match status" value="3"/>
</dbReference>
<proteinExistence type="inferred from homology"/>
<evidence type="ECO:0000256" key="3">
    <source>
        <dbReference type="ARBA" id="ARBA00022803"/>
    </source>
</evidence>
<evidence type="ECO:0000256" key="5">
    <source>
        <dbReference type="ARBA" id="ARBA00038336"/>
    </source>
</evidence>
<reference evidence="6" key="1">
    <citation type="submission" date="2021-04" db="EMBL/GenBank/DDBJ databases">
        <authorList>
            <consortium name="Wellcome Sanger Institute Data Sharing"/>
        </authorList>
    </citation>
    <scope>NUCLEOTIDE SEQUENCE [LARGE SCALE GENOMIC DNA]</scope>
</reference>
<reference evidence="6" key="3">
    <citation type="submission" date="2025-09" db="UniProtKB">
        <authorList>
            <consortium name="Ensembl"/>
        </authorList>
    </citation>
    <scope>IDENTIFICATION</scope>
</reference>
<evidence type="ECO:0000313" key="7">
    <source>
        <dbReference type="Proteomes" id="UP000472264"/>
    </source>
</evidence>
<dbReference type="Ensembl" id="ENSENLT00000038424.1">
    <property type="protein sequence ID" value="ENSENLP00000037413.1"/>
    <property type="gene ID" value="ENSENLG00000016220.1"/>
</dbReference>
<dbReference type="GO" id="GO:0005829">
    <property type="term" value="C:cytosol"/>
    <property type="evidence" value="ECO:0007669"/>
    <property type="project" value="TreeGrafter"/>
</dbReference>
<dbReference type="InParanoid" id="A0A665W0W9"/>
<dbReference type="PANTHER" id="PTHR10271:SF14">
    <property type="entry name" value="INTERFERON-INDUCED PROTEIN WITH TETRATRICOPEPTIDE REPEATS-RELATED"/>
    <property type="match status" value="1"/>
</dbReference>
<accession>A0A665W0W9</accession>
<dbReference type="GO" id="GO:0051607">
    <property type="term" value="P:defense response to virus"/>
    <property type="evidence" value="ECO:0007669"/>
    <property type="project" value="TreeGrafter"/>
</dbReference>
<dbReference type="AlphaFoldDB" id="A0A665W0W9"/>
<evidence type="ECO:0000256" key="1">
    <source>
        <dbReference type="ARBA" id="ARBA00022588"/>
    </source>
</evidence>
<name>A0A665W0W9_ECHNA</name>
<dbReference type="GO" id="GO:0045087">
    <property type="term" value="P:innate immune response"/>
    <property type="evidence" value="ECO:0007669"/>
    <property type="project" value="UniProtKB-KW"/>
</dbReference>
<keyword evidence="1" id="KW-0399">Innate immunity</keyword>
<evidence type="ECO:0000313" key="6">
    <source>
        <dbReference type="Ensembl" id="ENSENLP00000037413.1"/>
    </source>
</evidence>
<dbReference type="Proteomes" id="UP000472264">
    <property type="component" value="Chromosome 4"/>
</dbReference>
<evidence type="ECO:0000256" key="2">
    <source>
        <dbReference type="ARBA" id="ARBA00022737"/>
    </source>
</evidence>
<dbReference type="FunCoup" id="A0A665W0W9">
    <property type="interactions" value="1"/>
</dbReference>
<reference evidence="6" key="2">
    <citation type="submission" date="2025-08" db="UniProtKB">
        <authorList>
            <consortium name="Ensembl"/>
        </authorList>
    </citation>
    <scope>IDENTIFICATION</scope>
</reference>
<dbReference type="InterPro" id="IPR011990">
    <property type="entry name" value="TPR-like_helical_dom_sf"/>
</dbReference>
<keyword evidence="4" id="KW-0391">Immunity</keyword>
<keyword evidence="3" id="KW-0802">TPR repeat</keyword>
<dbReference type="OMA" id="ASECHFT"/>